<evidence type="ECO:0000313" key="3">
    <source>
        <dbReference type="Proteomes" id="UP001179121"/>
    </source>
</evidence>
<keyword evidence="1" id="KW-1133">Transmembrane helix</keyword>
<keyword evidence="3" id="KW-1185">Reference proteome</keyword>
<accession>A0AA86MVR3</accession>
<name>A0AA86MVR3_9BACT</name>
<evidence type="ECO:0000313" key="2">
    <source>
        <dbReference type="EMBL" id="CAI4029906.1"/>
    </source>
</evidence>
<sequence>MPQRTQILYLMQLLKGISPLGVLALFILINGMVHLKLLGVWRNTAVVGLRYTIILGVFLLNLVVLAILLVLMFRQ</sequence>
<dbReference type="EMBL" id="OX365700">
    <property type="protein sequence ID" value="CAI4029906.1"/>
    <property type="molecule type" value="Genomic_DNA"/>
</dbReference>
<gene>
    <name evidence="2" type="ORF">DNFV4_00326</name>
</gene>
<feature type="transmembrane region" description="Helical" evidence="1">
    <location>
        <begin position="49"/>
        <end position="73"/>
    </location>
</feature>
<dbReference type="AlphaFoldDB" id="A0AA86MVR3"/>
<keyword evidence="1" id="KW-0472">Membrane</keyword>
<organism evidence="2 3">
    <name type="scientific">Nitrospira tepida</name>
    <dbReference type="NCBI Taxonomy" id="2973512"/>
    <lineage>
        <taxon>Bacteria</taxon>
        <taxon>Pseudomonadati</taxon>
        <taxon>Nitrospirota</taxon>
        <taxon>Nitrospiria</taxon>
        <taxon>Nitrospirales</taxon>
        <taxon>Nitrospiraceae</taxon>
        <taxon>Nitrospira</taxon>
    </lineage>
</organism>
<protein>
    <submittedName>
        <fullName evidence="2">Uncharacterized protein</fullName>
    </submittedName>
</protein>
<feature type="transmembrane region" description="Helical" evidence="1">
    <location>
        <begin position="7"/>
        <end position="29"/>
    </location>
</feature>
<evidence type="ECO:0000256" key="1">
    <source>
        <dbReference type="SAM" id="Phobius"/>
    </source>
</evidence>
<dbReference type="Proteomes" id="UP001179121">
    <property type="component" value="Chromosome"/>
</dbReference>
<reference evidence="2" key="1">
    <citation type="submission" date="2022-10" db="EMBL/GenBank/DDBJ databases">
        <authorList>
            <person name="Koch H."/>
        </authorList>
    </citation>
    <scope>NUCLEOTIDE SEQUENCE</scope>
    <source>
        <strain evidence="2">DNF</strain>
    </source>
</reference>
<keyword evidence="1" id="KW-0812">Transmembrane</keyword>
<proteinExistence type="predicted"/>
<dbReference type="KEGG" id="nti:DNFV4_00326"/>